<evidence type="ECO:0000259" key="2">
    <source>
        <dbReference type="Pfam" id="PF07713"/>
    </source>
</evidence>
<dbReference type="AlphaFoldDB" id="A0A9P5MQQ6"/>
<dbReference type="Proteomes" id="UP000759537">
    <property type="component" value="Unassembled WGS sequence"/>
</dbReference>
<keyword evidence="4" id="KW-1185">Reference proteome</keyword>
<dbReference type="PANTHER" id="PTHR13384">
    <property type="entry name" value="G PATCH DOMAIN-CONTAINING PROTEIN 1"/>
    <property type="match status" value="1"/>
</dbReference>
<sequence length="288" mass="31982">MSSGTAQLKRTLDEQGINYTNKKAVENFCLHSTARLGEKGRYFNTVGSKEGWTPSTFVSSRSERAKQKAARYMDEEDLAELRESQIMTGIYNAAAVPERNGRTSRLCYPSRPRTEGTTVTVSQPFVVIHIVGAWCRFSIPEIIQGWKPDPRRVWQKDTNVDKVAASATSVLGKRKLTANQRGAILGETPLPSTRSVFYYLSKEDRERIEHAASGLDPPASDSTPAPVEARSAPSSIPYTAPHIASAPLKGFMPFTNDPAKQERYVSYIRLRMTIPHGLSPRCLAHEVL</sequence>
<reference evidence="3" key="1">
    <citation type="submission" date="2019-10" db="EMBL/GenBank/DDBJ databases">
        <authorList>
            <consortium name="DOE Joint Genome Institute"/>
            <person name="Kuo A."/>
            <person name="Miyauchi S."/>
            <person name="Kiss E."/>
            <person name="Drula E."/>
            <person name="Kohler A."/>
            <person name="Sanchez-Garcia M."/>
            <person name="Andreopoulos B."/>
            <person name="Barry K.W."/>
            <person name="Bonito G."/>
            <person name="Buee M."/>
            <person name="Carver A."/>
            <person name="Chen C."/>
            <person name="Cichocki N."/>
            <person name="Clum A."/>
            <person name="Culley D."/>
            <person name="Crous P.W."/>
            <person name="Fauchery L."/>
            <person name="Girlanda M."/>
            <person name="Hayes R."/>
            <person name="Keri Z."/>
            <person name="LaButti K."/>
            <person name="Lipzen A."/>
            <person name="Lombard V."/>
            <person name="Magnuson J."/>
            <person name="Maillard F."/>
            <person name="Morin E."/>
            <person name="Murat C."/>
            <person name="Nolan M."/>
            <person name="Ohm R."/>
            <person name="Pangilinan J."/>
            <person name="Pereira M."/>
            <person name="Perotto S."/>
            <person name="Peter M."/>
            <person name="Riley R."/>
            <person name="Sitrit Y."/>
            <person name="Stielow B."/>
            <person name="Szollosi G."/>
            <person name="Zifcakova L."/>
            <person name="Stursova M."/>
            <person name="Spatafora J.W."/>
            <person name="Tedersoo L."/>
            <person name="Vaario L.-M."/>
            <person name="Yamada A."/>
            <person name="Yan M."/>
            <person name="Wang P."/>
            <person name="Xu J."/>
            <person name="Bruns T."/>
            <person name="Baldrian P."/>
            <person name="Vilgalys R."/>
            <person name="Henrissat B."/>
            <person name="Grigoriev I.V."/>
            <person name="Hibbett D."/>
            <person name="Nagy L.G."/>
            <person name="Martin F.M."/>
        </authorList>
    </citation>
    <scope>NUCLEOTIDE SEQUENCE</scope>
    <source>
        <strain evidence="3">Prilba</strain>
    </source>
</reference>
<proteinExistence type="predicted"/>
<gene>
    <name evidence="3" type="ORF">DFH94DRAFT_695244</name>
</gene>
<dbReference type="Pfam" id="PF26093">
    <property type="entry name" value="HTH_TGH"/>
    <property type="match status" value="1"/>
</dbReference>
<dbReference type="PANTHER" id="PTHR13384:SF19">
    <property type="entry name" value="G PATCH DOMAIN-CONTAINING PROTEIN 1"/>
    <property type="match status" value="1"/>
</dbReference>
<dbReference type="EMBL" id="WHVB01000016">
    <property type="protein sequence ID" value="KAF8475223.1"/>
    <property type="molecule type" value="Genomic_DNA"/>
</dbReference>
<reference evidence="3" key="2">
    <citation type="journal article" date="2020" name="Nat. Commun.">
        <title>Large-scale genome sequencing of mycorrhizal fungi provides insights into the early evolution of symbiotic traits.</title>
        <authorList>
            <person name="Miyauchi S."/>
            <person name="Kiss E."/>
            <person name="Kuo A."/>
            <person name="Drula E."/>
            <person name="Kohler A."/>
            <person name="Sanchez-Garcia M."/>
            <person name="Morin E."/>
            <person name="Andreopoulos B."/>
            <person name="Barry K.W."/>
            <person name="Bonito G."/>
            <person name="Buee M."/>
            <person name="Carver A."/>
            <person name="Chen C."/>
            <person name="Cichocki N."/>
            <person name="Clum A."/>
            <person name="Culley D."/>
            <person name="Crous P.W."/>
            <person name="Fauchery L."/>
            <person name="Girlanda M."/>
            <person name="Hayes R.D."/>
            <person name="Keri Z."/>
            <person name="LaButti K."/>
            <person name="Lipzen A."/>
            <person name="Lombard V."/>
            <person name="Magnuson J."/>
            <person name="Maillard F."/>
            <person name="Murat C."/>
            <person name="Nolan M."/>
            <person name="Ohm R.A."/>
            <person name="Pangilinan J."/>
            <person name="Pereira M.F."/>
            <person name="Perotto S."/>
            <person name="Peter M."/>
            <person name="Pfister S."/>
            <person name="Riley R."/>
            <person name="Sitrit Y."/>
            <person name="Stielow J.B."/>
            <person name="Szollosi G."/>
            <person name="Zifcakova L."/>
            <person name="Stursova M."/>
            <person name="Spatafora J.W."/>
            <person name="Tedersoo L."/>
            <person name="Vaario L.M."/>
            <person name="Yamada A."/>
            <person name="Yan M."/>
            <person name="Wang P."/>
            <person name="Xu J."/>
            <person name="Bruns T."/>
            <person name="Baldrian P."/>
            <person name="Vilgalys R."/>
            <person name="Dunand C."/>
            <person name="Henrissat B."/>
            <person name="Grigoriev I.V."/>
            <person name="Hibbett D."/>
            <person name="Nagy L.G."/>
            <person name="Martin F.M."/>
        </authorList>
    </citation>
    <scope>NUCLEOTIDE SEQUENCE</scope>
    <source>
        <strain evidence="3">Prilba</strain>
    </source>
</reference>
<evidence type="ECO:0000313" key="3">
    <source>
        <dbReference type="EMBL" id="KAF8475223.1"/>
    </source>
</evidence>
<dbReference type="GO" id="GO:0003723">
    <property type="term" value="F:RNA binding"/>
    <property type="evidence" value="ECO:0007669"/>
    <property type="project" value="TreeGrafter"/>
</dbReference>
<protein>
    <recommendedName>
        <fullName evidence="2">G patch domain-containing protein</fullName>
    </recommendedName>
</protein>
<feature type="domain" description="G patch" evidence="2">
    <location>
        <begin position="42"/>
        <end position="85"/>
    </location>
</feature>
<accession>A0A9P5MQQ6</accession>
<evidence type="ECO:0000256" key="1">
    <source>
        <dbReference type="SAM" id="MobiDB-lite"/>
    </source>
</evidence>
<dbReference type="OrthoDB" id="20507at2759"/>
<dbReference type="Pfam" id="PF07713">
    <property type="entry name" value="DUF1604"/>
    <property type="match status" value="1"/>
</dbReference>
<organism evidence="3 4">
    <name type="scientific">Russula ochroleuca</name>
    <dbReference type="NCBI Taxonomy" id="152965"/>
    <lineage>
        <taxon>Eukaryota</taxon>
        <taxon>Fungi</taxon>
        <taxon>Dikarya</taxon>
        <taxon>Basidiomycota</taxon>
        <taxon>Agaricomycotina</taxon>
        <taxon>Agaricomycetes</taxon>
        <taxon>Russulales</taxon>
        <taxon>Russulaceae</taxon>
        <taxon>Russula</taxon>
    </lineage>
</organism>
<dbReference type="GO" id="GO:0006397">
    <property type="term" value="P:mRNA processing"/>
    <property type="evidence" value="ECO:0007669"/>
    <property type="project" value="InterPro"/>
</dbReference>
<dbReference type="GO" id="GO:0005634">
    <property type="term" value="C:nucleus"/>
    <property type="evidence" value="ECO:0007669"/>
    <property type="project" value="TreeGrafter"/>
</dbReference>
<name>A0A9P5MQQ6_9AGAM</name>
<evidence type="ECO:0000313" key="4">
    <source>
        <dbReference type="Proteomes" id="UP000759537"/>
    </source>
</evidence>
<feature type="region of interest" description="Disordered" evidence="1">
    <location>
        <begin position="211"/>
        <end position="238"/>
    </location>
</feature>
<dbReference type="InterPro" id="IPR011666">
    <property type="entry name" value="DUF1604"/>
</dbReference>
<comment type="caution">
    <text evidence="3">The sequence shown here is derived from an EMBL/GenBank/DDBJ whole genome shotgun (WGS) entry which is preliminary data.</text>
</comment>